<feature type="domain" description="VTT" evidence="2">
    <location>
        <begin position="98"/>
        <end position="211"/>
    </location>
</feature>
<evidence type="ECO:0000256" key="1">
    <source>
        <dbReference type="SAM" id="Phobius"/>
    </source>
</evidence>
<dbReference type="STRING" id="338969.Rfer_2146"/>
<dbReference type="AlphaFoldDB" id="Q21WI3"/>
<keyword evidence="4" id="KW-1185">Reference proteome</keyword>
<dbReference type="KEGG" id="rfr:Rfer_2146"/>
<keyword evidence="1" id="KW-1133">Transmembrane helix</keyword>
<feature type="transmembrane region" description="Helical" evidence="1">
    <location>
        <begin position="77"/>
        <end position="103"/>
    </location>
</feature>
<feature type="transmembrane region" description="Helical" evidence="1">
    <location>
        <begin position="218"/>
        <end position="237"/>
    </location>
</feature>
<feature type="transmembrane region" description="Helical" evidence="1">
    <location>
        <begin position="115"/>
        <end position="132"/>
    </location>
</feature>
<gene>
    <name evidence="3" type="ordered locus">Rfer_2146</name>
</gene>
<evidence type="ECO:0000313" key="3">
    <source>
        <dbReference type="EMBL" id="ABD69870.1"/>
    </source>
</evidence>
<proteinExistence type="predicted"/>
<dbReference type="InterPro" id="IPR032816">
    <property type="entry name" value="VTT_dom"/>
</dbReference>
<dbReference type="RefSeq" id="WP_011464438.1">
    <property type="nucleotide sequence ID" value="NC_007908.1"/>
</dbReference>
<accession>Q21WI3</accession>
<feature type="transmembrane region" description="Helical" evidence="1">
    <location>
        <begin position="37"/>
        <end position="56"/>
    </location>
</feature>
<dbReference type="Proteomes" id="UP000008332">
    <property type="component" value="Chromosome"/>
</dbReference>
<dbReference type="eggNOG" id="COG0398">
    <property type="taxonomic scope" value="Bacteria"/>
</dbReference>
<dbReference type="EMBL" id="CP000267">
    <property type="protein sequence ID" value="ABD69870.1"/>
    <property type="molecule type" value="Genomic_DNA"/>
</dbReference>
<feature type="transmembrane region" description="Helical" evidence="1">
    <location>
        <begin position="190"/>
        <end position="212"/>
    </location>
</feature>
<sequence>MPTPPARPPPQPQGLTKDTAVAHAGRWDSSTEISRRAGIVIAVLLVTGLLALSDTVHHQIVAGLALAEPVIAQHPVLGALIFMGLAALSAMLVFFSGVLLVPIGVQTWGETGCFLMLWSGWCLGGLVTYAIGRRLKRPAVQRMLSGGVINRYERRIPEGGSFVTAVLVQLAVPSDVSGYFFGLLGYPLRVYFGALMLTEIPYALGTVFLGSAFLQRQYVLLLSAAGVALVALGLAWLRWRRERASRL</sequence>
<dbReference type="HOGENOM" id="CLU_1223923_0_0_4"/>
<dbReference type="Pfam" id="PF09335">
    <property type="entry name" value="VTT_dom"/>
    <property type="match status" value="1"/>
</dbReference>
<name>Q21WI3_ALBFT</name>
<evidence type="ECO:0000259" key="2">
    <source>
        <dbReference type="Pfam" id="PF09335"/>
    </source>
</evidence>
<protein>
    <recommendedName>
        <fullName evidence="2">VTT domain-containing protein</fullName>
    </recommendedName>
</protein>
<organism evidence="3 4">
    <name type="scientific">Albidiferax ferrireducens (strain ATCC BAA-621 / DSM 15236 / T118)</name>
    <name type="common">Rhodoferax ferrireducens</name>
    <dbReference type="NCBI Taxonomy" id="338969"/>
    <lineage>
        <taxon>Bacteria</taxon>
        <taxon>Pseudomonadati</taxon>
        <taxon>Pseudomonadota</taxon>
        <taxon>Betaproteobacteria</taxon>
        <taxon>Burkholderiales</taxon>
        <taxon>Comamonadaceae</taxon>
        <taxon>Rhodoferax</taxon>
    </lineage>
</organism>
<dbReference type="OrthoDB" id="6021607at2"/>
<evidence type="ECO:0000313" key="4">
    <source>
        <dbReference type="Proteomes" id="UP000008332"/>
    </source>
</evidence>
<reference evidence="4" key="1">
    <citation type="submission" date="2006-02" db="EMBL/GenBank/DDBJ databases">
        <title>Complete sequence of chromosome of Rhodoferax ferrireducens DSM 15236.</title>
        <authorList>
            <person name="Copeland A."/>
            <person name="Lucas S."/>
            <person name="Lapidus A."/>
            <person name="Barry K."/>
            <person name="Detter J.C."/>
            <person name="Glavina del Rio T."/>
            <person name="Hammon N."/>
            <person name="Israni S."/>
            <person name="Pitluck S."/>
            <person name="Brettin T."/>
            <person name="Bruce D."/>
            <person name="Han C."/>
            <person name="Tapia R."/>
            <person name="Gilna P."/>
            <person name="Kiss H."/>
            <person name="Schmutz J."/>
            <person name="Larimer F."/>
            <person name="Land M."/>
            <person name="Kyrpides N."/>
            <person name="Ivanova N."/>
            <person name="Richardson P."/>
        </authorList>
    </citation>
    <scope>NUCLEOTIDE SEQUENCE [LARGE SCALE GENOMIC DNA]</scope>
    <source>
        <strain evidence="4">ATCC BAA-621 / DSM 15236 / T118</strain>
    </source>
</reference>
<keyword evidence="1" id="KW-0812">Transmembrane</keyword>
<keyword evidence="1" id="KW-0472">Membrane</keyword>